<dbReference type="PANTHER" id="PTHR30008">
    <property type="entry name" value="EXODEOXYRIBONUCLEASE 7 LARGE SUBUNIT"/>
    <property type="match status" value="1"/>
</dbReference>
<dbReference type="GO" id="GO:0003676">
    <property type="term" value="F:nucleic acid binding"/>
    <property type="evidence" value="ECO:0007669"/>
    <property type="project" value="InterPro"/>
</dbReference>
<dbReference type="AlphaFoldDB" id="A0A9D2M4J5"/>
<dbReference type="CDD" id="cd04489">
    <property type="entry name" value="ExoVII_LU_OBF"/>
    <property type="match status" value="1"/>
</dbReference>
<reference evidence="9" key="1">
    <citation type="journal article" date="2021" name="PeerJ">
        <title>Extensive microbial diversity within the chicken gut microbiome revealed by metagenomics and culture.</title>
        <authorList>
            <person name="Gilroy R."/>
            <person name="Ravi A."/>
            <person name="Getino M."/>
            <person name="Pursley I."/>
            <person name="Horton D.L."/>
            <person name="Alikhan N.F."/>
            <person name="Baker D."/>
            <person name="Gharbi K."/>
            <person name="Hall N."/>
            <person name="Watson M."/>
            <person name="Adriaenssens E.M."/>
            <person name="Foster-Nyarko E."/>
            <person name="Jarju S."/>
            <person name="Secka A."/>
            <person name="Antonio M."/>
            <person name="Oren A."/>
            <person name="Chaudhuri R.R."/>
            <person name="La Ragione R."/>
            <person name="Hildebrand F."/>
            <person name="Pallen M.J."/>
        </authorList>
    </citation>
    <scope>NUCLEOTIDE SEQUENCE</scope>
    <source>
        <strain evidence="9">ChiBcec8-13705</strain>
    </source>
</reference>
<comment type="subunit">
    <text evidence="5">Heterooligomer composed of large and small subunits.</text>
</comment>
<dbReference type="InterPro" id="IPR020579">
    <property type="entry name" value="Exonuc_VII_lsu_C"/>
</dbReference>
<dbReference type="Pfam" id="PF02601">
    <property type="entry name" value="Exonuc_VII_L"/>
    <property type="match status" value="1"/>
</dbReference>
<keyword evidence="1 5" id="KW-0963">Cytoplasm</keyword>
<keyword evidence="4 5" id="KW-0269">Exonuclease</keyword>
<keyword evidence="2 5" id="KW-0540">Nuclease</keyword>
<evidence type="ECO:0000259" key="7">
    <source>
        <dbReference type="Pfam" id="PF02601"/>
    </source>
</evidence>
<sequence length="410" mass="44533">MADYIRVTALNALAKQWLAQCDPLNNLIVLGEISNFTRHYKSGHLYFTLKDEAASVKAVMFRDKARLLGFPPQNGMLVLAYGRATLYERDGAFQLYIDFMRPFGAGAAQMAFDALKKKLEAEGLFAPEHKRPLPVMPRCIGVVTSKTGAALQDVVHVVGRRWPLTKLLLAPVSVQGLEAEAGIVRGIQALDADPRPEVILVTRGGGSKEDLWVFNSEKIARAAYGCQKPVVSAVGHEIDYTILDYVADLRAPTPSAAAELCVPDKNQVSLQIYNLCQNIQKNIQSRFEMCYNRANAIGAQQALQAVRSRLADGSTQTAALCTTVQGAAQARLRAAHAALGGAAALAASLDPYAVLARGYALVRDEKGRCQPVEALRPGQSITLYGAESTADCQVLACHQREDTHEKPQKF</sequence>
<dbReference type="GO" id="GO:0008855">
    <property type="term" value="F:exodeoxyribonuclease VII activity"/>
    <property type="evidence" value="ECO:0007669"/>
    <property type="project" value="UniProtKB-UniRule"/>
</dbReference>
<dbReference type="Proteomes" id="UP000886803">
    <property type="component" value="Unassembled WGS sequence"/>
</dbReference>
<accession>A0A9D2M4J5</accession>
<comment type="function">
    <text evidence="5">Bidirectionally degrades single-stranded DNA into large acid-insoluble oligonucleotides, which are then degraded further into small acid-soluble oligonucleotides.</text>
</comment>
<dbReference type="EC" id="3.1.11.6" evidence="5"/>
<evidence type="ECO:0000256" key="1">
    <source>
        <dbReference type="ARBA" id="ARBA00022490"/>
    </source>
</evidence>
<dbReference type="Pfam" id="PF13742">
    <property type="entry name" value="tRNA_anti_2"/>
    <property type="match status" value="1"/>
</dbReference>
<evidence type="ECO:0000256" key="6">
    <source>
        <dbReference type="RuleBase" id="RU004355"/>
    </source>
</evidence>
<dbReference type="EMBL" id="DWYG01000026">
    <property type="protein sequence ID" value="HJB41325.1"/>
    <property type="molecule type" value="Genomic_DNA"/>
</dbReference>
<comment type="catalytic activity">
    <reaction evidence="5 6">
        <text>Exonucleolytic cleavage in either 5'- to 3'- or 3'- to 5'-direction to yield nucleoside 5'-phosphates.</text>
        <dbReference type="EC" id="3.1.11.6"/>
    </reaction>
</comment>
<dbReference type="InterPro" id="IPR003753">
    <property type="entry name" value="Exonuc_VII_L"/>
</dbReference>
<dbReference type="InterPro" id="IPR025824">
    <property type="entry name" value="OB-fold_nuc-bd_dom"/>
</dbReference>
<dbReference type="PANTHER" id="PTHR30008:SF0">
    <property type="entry name" value="EXODEOXYRIBONUCLEASE 7 LARGE SUBUNIT"/>
    <property type="match status" value="1"/>
</dbReference>
<comment type="similarity">
    <text evidence="5 6">Belongs to the XseA family.</text>
</comment>
<evidence type="ECO:0000256" key="3">
    <source>
        <dbReference type="ARBA" id="ARBA00022801"/>
    </source>
</evidence>
<keyword evidence="3 5" id="KW-0378">Hydrolase</keyword>
<organism evidence="9 10">
    <name type="scientific">Candidatus Gemmiger avicola</name>
    <dbReference type="NCBI Taxonomy" id="2838605"/>
    <lineage>
        <taxon>Bacteria</taxon>
        <taxon>Bacillati</taxon>
        <taxon>Bacillota</taxon>
        <taxon>Clostridia</taxon>
        <taxon>Eubacteriales</taxon>
        <taxon>Gemmiger</taxon>
    </lineage>
</organism>
<reference evidence="9" key="2">
    <citation type="submission" date="2021-04" db="EMBL/GenBank/DDBJ databases">
        <authorList>
            <person name="Gilroy R."/>
        </authorList>
    </citation>
    <scope>NUCLEOTIDE SEQUENCE</scope>
    <source>
        <strain evidence="9">ChiBcec8-13705</strain>
    </source>
</reference>
<dbReference type="GO" id="GO:0005737">
    <property type="term" value="C:cytoplasm"/>
    <property type="evidence" value="ECO:0007669"/>
    <property type="project" value="UniProtKB-SubCell"/>
</dbReference>
<dbReference type="HAMAP" id="MF_00378">
    <property type="entry name" value="Exonuc_7_L"/>
    <property type="match status" value="1"/>
</dbReference>
<feature type="domain" description="Exonuclease VII large subunit C-terminal" evidence="7">
    <location>
        <begin position="124"/>
        <end position="308"/>
    </location>
</feature>
<evidence type="ECO:0000313" key="10">
    <source>
        <dbReference type="Proteomes" id="UP000886803"/>
    </source>
</evidence>
<protein>
    <recommendedName>
        <fullName evidence="5">Exodeoxyribonuclease 7 large subunit</fullName>
        <ecNumber evidence="5">3.1.11.6</ecNumber>
    </recommendedName>
    <alternativeName>
        <fullName evidence="5">Exodeoxyribonuclease VII large subunit</fullName>
        <shortName evidence="5">Exonuclease VII large subunit</shortName>
    </alternativeName>
</protein>
<gene>
    <name evidence="5 9" type="primary">xseA</name>
    <name evidence="9" type="ORF">H9945_02385</name>
</gene>
<evidence type="ECO:0000256" key="2">
    <source>
        <dbReference type="ARBA" id="ARBA00022722"/>
    </source>
</evidence>
<evidence type="ECO:0000259" key="8">
    <source>
        <dbReference type="Pfam" id="PF13742"/>
    </source>
</evidence>
<evidence type="ECO:0000313" key="9">
    <source>
        <dbReference type="EMBL" id="HJB41325.1"/>
    </source>
</evidence>
<proteinExistence type="inferred from homology"/>
<name>A0A9D2M4J5_9FIRM</name>
<evidence type="ECO:0000256" key="5">
    <source>
        <dbReference type="HAMAP-Rule" id="MF_00378"/>
    </source>
</evidence>
<dbReference type="NCBIfam" id="TIGR00237">
    <property type="entry name" value="xseA"/>
    <property type="match status" value="1"/>
</dbReference>
<dbReference type="GO" id="GO:0009318">
    <property type="term" value="C:exodeoxyribonuclease VII complex"/>
    <property type="evidence" value="ECO:0007669"/>
    <property type="project" value="UniProtKB-UniRule"/>
</dbReference>
<dbReference type="GO" id="GO:0006308">
    <property type="term" value="P:DNA catabolic process"/>
    <property type="evidence" value="ECO:0007669"/>
    <property type="project" value="UniProtKB-UniRule"/>
</dbReference>
<comment type="subcellular location">
    <subcellularLocation>
        <location evidence="5 6">Cytoplasm</location>
    </subcellularLocation>
</comment>
<feature type="domain" description="OB-fold nucleic acid binding" evidence="8">
    <location>
        <begin position="6"/>
        <end position="100"/>
    </location>
</feature>
<evidence type="ECO:0000256" key="4">
    <source>
        <dbReference type="ARBA" id="ARBA00022839"/>
    </source>
</evidence>
<comment type="caution">
    <text evidence="9">The sequence shown here is derived from an EMBL/GenBank/DDBJ whole genome shotgun (WGS) entry which is preliminary data.</text>
</comment>